<dbReference type="RefSeq" id="WP_125983189.1">
    <property type="nucleotide sequence ID" value="NZ_NGJS01000002.1"/>
</dbReference>
<reference evidence="1 2" key="1">
    <citation type="submission" date="2017-05" db="EMBL/GenBank/DDBJ databases">
        <title>Vagococcus spp. assemblies.</title>
        <authorList>
            <person name="Gulvik C.A."/>
        </authorList>
    </citation>
    <scope>NUCLEOTIDE SEQUENCE [LARGE SCALE GENOMIC DNA]</scope>
    <source>
        <strain evidence="1 2">SS1995</strain>
    </source>
</reference>
<gene>
    <name evidence="1" type="ORF">CBF37_02770</name>
</gene>
<organism evidence="1 2">
    <name type="scientific">Vagococcus vulneris</name>
    <dbReference type="NCBI Taxonomy" id="1977869"/>
    <lineage>
        <taxon>Bacteria</taxon>
        <taxon>Bacillati</taxon>
        <taxon>Bacillota</taxon>
        <taxon>Bacilli</taxon>
        <taxon>Lactobacillales</taxon>
        <taxon>Enterococcaceae</taxon>
        <taxon>Vagococcus</taxon>
    </lineage>
</organism>
<dbReference type="AlphaFoldDB" id="A0A430A1J9"/>
<dbReference type="EMBL" id="NGJS01000002">
    <property type="protein sequence ID" value="RSU00237.1"/>
    <property type="molecule type" value="Genomic_DNA"/>
</dbReference>
<dbReference type="Proteomes" id="UP000287857">
    <property type="component" value="Unassembled WGS sequence"/>
</dbReference>
<protein>
    <submittedName>
        <fullName evidence="1">Uncharacterized protein</fullName>
    </submittedName>
</protein>
<accession>A0A430A1J9</accession>
<dbReference type="OrthoDB" id="9819670at2"/>
<comment type="caution">
    <text evidence="1">The sequence shown here is derived from an EMBL/GenBank/DDBJ whole genome shotgun (WGS) entry which is preliminary data.</text>
</comment>
<evidence type="ECO:0000313" key="2">
    <source>
        <dbReference type="Proteomes" id="UP000287857"/>
    </source>
</evidence>
<evidence type="ECO:0000313" key="1">
    <source>
        <dbReference type="EMBL" id="RSU00237.1"/>
    </source>
</evidence>
<name>A0A430A1J9_9ENTE</name>
<sequence length="283" mass="33601">MGMSKEGEFDFKIKGKPIYLKRPGSIENMYESSHRTEIFSDRWKKTYRKTTPNELANIIKDTTITQNSLIRLTGSYSTKMLANLKLNNELMSGIEHRPSKTFYNKRTDISQAINNDMLSYIPYSFNYINSLMEDEEDKLYLDNFTILNNNLYFNMFLNKNTLINTECICLEQKDILTNKIQTLNNSKHLKIFITDVYNSKSGLNMIINNLNEDFVYLTINKYFKVIYLSIYRDDTIVQFKKENLLLMKDKHDRQNNEDLYKNVKEKYEFERKIIGGKDDEEKE</sequence>
<proteinExistence type="predicted"/>
<keyword evidence="2" id="KW-1185">Reference proteome</keyword>